<dbReference type="InterPro" id="IPR029068">
    <property type="entry name" value="Glyas_Bleomycin-R_OHBP_Dase"/>
</dbReference>
<evidence type="ECO:0000256" key="6">
    <source>
        <dbReference type="ARBA" id="ARBA00022898"/>
    </source>
</evidence>
<evidence type="ECO:0000256" key="4">
    <source>
        <dbReference type="ARBA" id="ARBA00022605"/>
    </source>
</evidence>
<dbReference type="AlphaFoldDB" id="A0A9E7HYM4"/>
<dbReference type="PANTHER" id="PTHR10314">
    <property type="entry name" value="CYSTATHIONINE BETA-SYNTHASE"/>
    <property type="match status" value="1"/>
</dbReference>
<evidence type="ECO:0000313" key="13">
    <source>
        <dbReference type="EMBL" id="URE39433.1"/>
    </source>
</evidence>
<feature type="domain" description="VOC" evidence="12">
    <location>
        <begin position="8"/>
        <end position="135"/>
    </location>
</feature>
<sequence>MAAAEGARLHHIARESPDVKRLAAFYQEVLGFERIEAPKFGEFEVIWLRLPPSFSLHLIEKDPRSKLPERPSAVADPSALPRGHHICFAVSNYEAFVQTLKEKGIKTFEKTQPDGKTKQVFFFDPDGEFVCNYKEKRLDTLHPAHVCQPVDVDSVSSKFPFLLPATGQLANLAPCFRRRICPISEASFIDSSCFKKPRSGLLVSIRHDHQVKSPPLLSSRGSEGRLFILQASASLLLCRRFERWATPVRLQRTSLKTPLVYLNNVTTGCVAHVAAKLEGMEPCSSVKDRIGYSMIADAEERGLIQPGKSVLIEPTSGNTGIGLAFIAAAKGYKLAITMPATMSLERRTILKAFGAELVLTDPSLGVKGAVKKAEELAAKTPNSYILQQFENPANPKIHYETTGPEIWKGTGGKVDALVSGIGTGGTITGAGTYLKEQNPDIKLYGVEPVESAVLNGGKPGPHKIQGIGAGFVPSVLNVDLIDETIQISSDEAVETAKLLALKEGLLVGISSGAAAAAAIKLAQRPENKGKLIVVFRYKWSNLAFDYL</sequence>
<comment type="similarity">
    <text evidence="2 11">Belongs to the cysteine synthase/cystathionine beta-synthase family.</text>
</comment>
<evidence type="ECO:0000256" key="2">
    <source>
        <dbReference type="ARBA" id="ARBA00007103"/>
    </source>
</evidence>
<dbReference type="FunFam" id="3.40.50.1100:FF:000130">
    <property type="entry name" value="Cysteine synthase"/>
    <property type="match status" value="1"/>
</dbReference>
<dbReference type="NCBIfam" id="TIGR01139">
    <property type="entry name" value="cysK"/>
    <property type="match status" value="1"/>
</dbReference>
<dbReference type="Gene3D" id="3.10.180.10">
    <property type="entry name" value="2,3-Dihydroxybiphenyl 1,2-Dioxygenase, domain 1"/>
    <property type="match status" value="1"/>
</dbReference>
<feature type="modified residue" description="N6-(pyridoxal phosphate)lysine" evidence="10">
    <location>
        <position position="287"/>
    </location>
</feature>
<dbReference type="PROSITE" id="PS51819">
    <property type="entry name" value="VOC"/>
    <property type="match status" value="1"/>
</dbReference>
<evidence type="ECO:0000259" key="12">
    <source>
        <dbReference type="PROSITE" id="PS51819"/>
    </source>
</evidence>
<keyword evidence="7 11" id="KW-0198">Cysteine biosynthesis</keyword>
<evidence type="ECO:0000313" key="14">
    <source>
        <dbReference type="Proteomes" id="UP001055439"/>
    </source>
</evidence>
<evidence type="ECO:0000256" key="10">
    <source>
        <dbReference type="PIRSR" id="PIRSR605856-51"/>
    </source>
</evidence>
<dbReference type="FunFam" id="3.40.50.1100:FF:000006">
    <property type="entry name" value="Cysteine synthase"/>
    <property type="match status" value="1"/>
</dbReference>
<dbReference type="InterPro" id="IPR037523">
    <property type="entry name" value="VOC_core"/>
</dbReference>
<feature type="binding site" evidence="9">
    <location>
        <position position="510"/>
    </location>
    <ligand>
        <name>pyridoxal 5'-phosphate</name>
        <dbReference type="ChEBI" id="CHEBI:597326"/>
    </ligand>
</feature>
<evidence type="ECO:0000256" key="1">
    <source>
        <dbReference type="ARBA" id="ARBA00001933"/>
    </source>
</evidence>
<dbReference type="CDD" id="cd07245">
    <property type="entry name" value="VOC_like"/>
    <property type="match status" value="1"/>
</dbReference>
<dbReference type="CDD" id="cd01561">
    <property type="entry name" value="CBS_like"/>
    <property type="match status" value="1"/>
</dbReference>
<organism evidence="13 14">
    <name type="scientific">Musa troglodytarum</name>
    <name type="common">fe'i banana</name>
    <dbReference type="NCBI Taxonomy" id="320322"/>
    <lineage>
        <taxon>Eukaryota</taxon>
        <taxon>Viridiplantae</taxon>
        <taxon>Streptophyta</taxon>
        <taxon>Embryophyta</taxon>
        <taxon>Tracheophyta</taxon>
        <taxon>Spermatophyta</taxon>
        <taxon>Magnoliopsida</taxon>
        <taxon>Liliopsida</taxon>
        <taxon>Zingiberales</taxon>
        <taxon>Musaceae</taxon>
        <taxon>Musa</taxon>
    </lineage>
</organism>
<protein>
    <recommendedName>
        <fullName evidence="3 11">Cysteine synthase</fullName>
        <ecNumber evidence="11">2.5.1.47</ecNumber>
    </recommendedName>
</protein>
<dbReference type="EMBL" id="CP097510">
    <property type="protein sequence ID" value="URE39433.1"/>
    <property type="molecule type" value="Genomic_DNA"/>
</dbReference>
<dbReference type="InterPro" id="IPR036052">
    <property type="entry name" value="TrpB-like_PALP_sf"/>
</dbReference>
<dbReference type="SUPFAM" id="SSF54593">
    <property type="entry name" value="Glyoxalase/Bleomycin resistance protein/Dihydroxybiphenyl dioxygenase"/>
    <property type="match status" value="1"/>
</dbReference>
<dbReference type="SUPFAM" id="SSF53686">
    <property type="entry name" value="Tryptophan synthase beta subunit-like PLP-dependent enzymes"/>
    <property type="match status" value="1"/>
</dbReference>
<dbReference type="InterPro" id="IPR001216">
    <property type="entry name" value="P-phosphate_BS"/>
</dbReference>
<evidence type="ECO:0000256" key="5">
    <source>
        <dbReference type="ARBA" id="ARBA00022679"/>
    </source>
</evidence>
<dbReference type="Proteomes" id="UP001055439">
    <property type="component" value="Chromosome 8"/>
</dbReference>
<dbReference type="InterPro" id="IPR005859">
    <property type="entry name" value="CysK"/>
</dbReference>
<dbReference type="OrthoDB" id="10259545at2759"/>
<evidence type="ECO:0000256" key="11">
    <source>
        <dbReference type="RuleBase" id="RU003985"/>
    </source>
</evidence>
<comment type="pathway">
    <text evidence="8">Amino-acid biosynthesis.</text>
</comment>
<dbReference type="Pfam" id="PF00903">
    <property type="entry name" value="Glyoxalase"/>
    <property type="match status" value="1"/>
</dbReference>
<evidence type="ECO:0000256" key="7">
    <source>
        <dbReference type="ARBA" id="ARBA00023192"/>
    </source>
</evidence>
<feature type="binding site" evidence="9">
    <location>
        <begin position="422"/>
        <end position="426"/>
    </location>
    <ligand>
        <name>pyridoxal 5'-phosphate</name>
        <dbReference type="ChEBI" id="CHEBI:597326"/>
    </ligand>
</feature>
<proteinExistence type="inferred from homology"/>
<dbReference type="GO" id="GO:0004124">
    <property type="term" value="F:cysteine synthase activity"/>
    <property type="evidence" value="ECO:0007669"/>
    <property type="project" value="UniProtKB-UniRule"/>
</dbReference>
<dbReference type="EC" id="2.5.1.47" evidence="11"/>
<keyword evidence="5 11" id="KW-0808">Transferase</keyword>
<dbReference type="InterPro" id="IPR050214">
    <property type="entry name" value="Cys_Synth/Cystath_Beta-Synth"/>
</dbReference>
<evidence type="ECO:0000256" key="9">
    <source>
        <dbReference type="PIRSR" id="PIRSR605856-50"/>
    </source>
</evidence>
<evidence type="ECO:0000256" key="3">
    <source>
        <dbReference type="ARBA" id="ARBA00019371"/>
    </source>
</evidence>
<dbReference type="InterPro" id="IPR005856">
    <property type="entry name" value="Cys_synth"/>
</dbReference>
<dbReference type="InterPro" id="IPR001926">
    <property type="entry name" value="TrpB-like_PALP"/>
</dbReference>
<dbReference type="Gene3D" id="3.40.50.1100">
    <property type="match status" value="2"/>
</dbReference>
<dbReference type="InterPro" id="IPR004360">
    <property type="entry name" value="Glyas_Fos-R_dOase_dom"/>
</dbReference>
<reference evidence="13" key="1">
    <citation type="submission" date="2022-05" db="EMBL/GenBank/DDBJ databases">
        <title>The Musa troglodytarum L. genome provides insights into the mechanism of non-climacteric behaviour and enrichment of carotenoids.</title>
        <authorList>
            <person name="Wang J."/>
        </authorList>
    </citation>
    <scope>NUCLEOTIDE SEQUENCE</scope>
    <source>
        <tissue evidence="13">Leaf</tissue>
    </source>
</reference>
<evidence type="ECO:0000256" key="8">
    <source>
        <dbReference type="ARBA" id="ARBA00029440"/>
    </source>
</evidence>
<comment type="catalytic activity">
    <reaction evidence="11">
        <text>O-acetyl-L-serine + hydrogen sulfide = L-cysteine + acetate</text>
        <dbReference type="Rhea" id="RHEA:14829"/>
        <dbReference type="ChEBI" id="CHEBI:29919"/>
        <dbReference type="ChEBI" id="CHEBI:30089"/>
        <dbReference type="ChEBI" id="CHEBI:35235"/>
        <dbReference type="ChEBI" id="CHEBI:58340"/>
        <dbReference type="EC" id="2.5.1.47"/>
    </reaction>
</comment>
<keyword evidence="4 11" id="KW-0028">Amino-acid biosynthesis</keyword>
<dbReference type="GO" id="GO:0006535">
    <property type="term" value="P:cysteine biosynthetic process from serine"/>
    <property type="evidence" value="ECO:0007669"/>
    <property type="project" value="UniProtKB-UniRule"/>
</dbReference>
<dbReference type="PROSITE" id="PS00901">
    <property type="entry name" value="CYS_SYNTHASE"/>
    <property type="match status" value="1"/>
</dbReference>
<feature type="binding site" evidence="9">
    <location>
        <position position="318"/>
    </location>
    <ligand>
        <name>pyridoxal 5'-phosphate</name>
        <dbReference type="ChEBI" id="CHEBI:597326"/>
    </ligand>
</feature>
<keyword evidence="6 9" id="KW-0663">Pyridoxal phosphate</keyword>
<dbReference type="NCBIfam" id="TIGR01136">
    <property type="entry name" value="cysKM"/>
    <property type="match status" value="1"/>
</dbReference>
<gene>
    <name evidence="13" type="ORF">MUK42_03122</name>
</gene>
<keyword evidence="14" id="KW-1185">Reference proteome</keyword>
<accession>A0A9E7HYM4</accession>
<name>A0A9E7HYM4_9LILI</name>
<dbReference type="Pfam" id="PF00291">
    <property type="entry name" value="PALP"/>
    <property type="match status" value="1"/>
</dbReference>
<comment type="cofactor">
    <cofactor evidence="1 9 11">
        <name>pyridoxal 5'-phosphate</name>
        <dbReference type="ChEBI" id="CHEBI:597326"/>
    </cofactor>
</comment>